<dbReference type="EMBL" id="PP777464">
    <property type="protein sequence ID" value="XBS49186.1"/>
    <property type="molecule type" value="Genomic_DNA"/>
</dbReference>
<sequence>MNIDQLMKYSTSVIPVLSKALDAFNAKYPEGSELNIPFTTEGIVDTYIVNISSTGIVLKQKYGESEYYGLKLDNISGEKTPYEFWVPNNIESWKTNINKRDERNLPLVQNNEKRIDVFYYYSTAQFPEEIYLNSEVHEDIESFFFQLSLVQDIMPVQMFRDEINLAKEISDMLPEFSVLYGSRALPENVYKEFISIVKGLNI</sequence>
<evidence type="ECO:0008006" key="2">
    <source>
        <dbReference type="Google" id="ProtNLM"/>
    </source>
</evidence>
<protein>
    <recommendedName>
        <fullName evidence="2">Head completion protein</fullName>
    </recommendedName>
</protein>
<organism evidence="1">
    <name type="scientific">Escherichia phage fEgEco12</name>
    <dbReference type="NCBI Taxonomy" id="3158837"/>
    <lineage>
        <taxon>Viruses</taxon>
        <taxon>Duplodnaviria</taxon>
        <taxon>Heunggongvirae</taxon>
        <taxon>Uroviricota</taxon>
        <taxon>Caudoviricetes</taxon>
    </lineage>
</organism>
<proteinExistence type="predicted"/>
<name>A0AAU7PGA4_9CAUD</name>
<accession>A0AAU7PGA4</accession>
<evidence type="ECO:0000313" key="1">
    <source>
        <dbReference type="EMBL" id="XBS49186.1"/>
    </source>
</evidence>
<reference evidence="1" key="1">
    <citation type="submission" date="2024-05" db="EMBL/GenBank/DDBJ databases">
        <authorList>
            <person name="Badawy S."/>
            <person name="Skurnik M."/>
        </authorList>
    </citation>
    <scope>NUCLEOTIDE SEQUENCE</scope>
</reference>